<dbReference type="Gene3D" id="3.40.50.300">
    <property type="entry name" value="P-loop containing nucleotide triphosphate hydrolases"/>
    <property type="match status" value="1"/>
</dbReference>
<dbReference type="InterPro" id="IPR027417">
    <property type="entry name" value="P-loop_NTPase"/>
</dbReference>
<dbReference type="SUPFAM" id="SSF52540">
    <property type="entry name" value="P-loop containing nucleoside triphosphate hydrolases"/>
    <property type="match status" value="1"/>
</dbReference>
<dbReference type="InterPro" id="IPR003439">
    <property type="entry name" value="ABC_transporter-like_ATP-bd"/>
</dbReference>
<dbReference type="InterPro" id="IPR039421">
    <property type="entry name" value="Type_1_exporter"/>
</dbReference>
<dbReference type="GO" id="GO:0016887">
    <property type="term" value="F:ATP hydrolysis activity"/>
    <property type="evidence" value="ECO:0007669"/>
    <property type="project" value="InterPro"/>
</dbReference>
<dbReference type="GO" id="GO:0016020">
    <property type="term" value="C:membrane"/>
    <property type="evidence" value="ECO:0007669"/>
    <property type="project" value="TreeGrafter"/>
</dbReference>
<comment type="caution">
    <text evidence="2">The sequence shown here is derived from an EMBL/GenBank/DDBJ whole genome shotgun (WGS) entry which is preliminary data.</text>
</comment>
<gene>
    <name evidence="2" type="ORF">OVN521_LOCUS46404</name>
</gene>
<keyword evidence="3" id="KW-1185">Reference proteome</keyword>
<evidence type="ECO:0000313" key="3">
    <source>
        <dbReference type="Proteomes" id="UP000663866"/>
    </source>
</evidence>
<reference evidence="2" key="1">
    <citation type="submission" date="2021-02" db="EMBL/GenBank/DDBJ databases">
        <authorList>
            <person name="Nowell W R."/>
        </authorList>
    </citation>
    <scope>NUCLEOTIDE SEQUENCE</scope>
</reference>
<dbReference type="PANTHER" id="PTHR24221:SF503">
    <property type="entry name" value="MITOCHONDRIAL POTASSIUM CHANNEL ATP-BINDING SUBUNIT"/>
    <property type="match status" value="1"/>
</dbReference>
<dbReference type="Pfam" id="PF00005">
    <property type="entry name" value="ABC_tran"/>
    <property type="match status" value="1"/>
</dbReference>
<dbReference type="PANTHER" id="PTHR24221">
    <property type="entry name" value="ATP-BINDING CASSETTE SUB-FAMILY B"/>
    <property type="match status" value="1"/>
</dbReference>
<accession>A0A821EIH7</accession>
<dbReference type="GO" id="GO:0042626">
    <property type="term" value="F:ATPase-coupled transmembrane transporter activity"/>
    <property type="evidence" value="ECO:0007669"/>
    <property type="project" value="TreeGrafter"/>
</dbReference>
<feature type="domain" description="ABC transporter" evidence="1">
    <location>
        <begin position="1"/>
        <end position="31"/>
    </location>
</feature>
<feature type="non-terminal residue" evidence="2">
    <location>
        <position position="1"/>
    </location>
</feature>
<dbReference type="GO" id="GO:0005524">
    <property type="term" value="F:ATP binding"/>
    <property type="evidence" value="ECO:0007669"/>
    <property type="project" value="InterPro"/>
</dbReference>
<name>A0A821EIH7_9BILA</name>
<proteinExistence type="predicted"/>
<dbReference type="EMBL" id="CAJOBG010082355">
    <property type="protein sequence ID" value="CAF4636436.1"/>
    <property type="molecule type" value="Genomic_DNA"/>
</dbReference>
<dbReference type="AlphaFoldDB" id="A0A821EIH7"/>
<sequence>QWVALVGRSGCGKSTVIQLLQRFYDVTHGKVVRF</sequence>
<organism evidence="2 3">
    <name type="scientific">Rotaria magnacalcarata</name>
    <dbReference type="NCBI Taxonomy" id="392030"/>
    <lineage>
        <taxon>Eukaryota</taxon>
        <taxon>Metazoa</taxon>
        <taxon>Spiralia</taxon>
        <taxon>Gnathifera</taxon>
        <taxon>Rotifera</taxon>
        <taxon>Eurotatoria</taxon>
        <taxon>Bdelloidea</taxon>
        <taxon>Philodinida</taxon>
        <taxon>Philodinidae</taxon>
        <taxon>Rotaria</taxon>
    </lineage>
</organism>
<protein>
    <recommendedName>
        <fullName evidence="1">ABC transporter domain-containing protein</fullName>
    </recommendedName>
</protein>
<dbReference type="Proteomes" id="UP000663866">
    <property type="component" value="Unassembled WGS sequence"/>
</dbReference>
<evidence type="ECO:0000313" key="2">
    <source>
        <dbReference type="EMBL" id="CAF4636436.1"/>
    </source>
</evidence>
<evidence type="ECO:0000259" key="1">
    <source>
        <dbReference type="Pfam" id="PF00005"/>
    </source>
</evidence>